<organism evidence="4 5">
    <name type="scientific">Acorus gramineus</name>
    <name type="common">Dwarf sweet flag</name>
    <dbReference type="NCBI Taxonomy" id="55184"/>
    <lineage>
        <taxon>Eukaryota</taxon>
        <taxon>Viridiplantae</taxon>
        <taxon>Streptophyta</taxon>
        <taxon>Embryophyta</taxon>
        <taxon>Tracheophyta</taxon>
        <taxon>Spermatophyta</taxon>
        <taxon>Magnoliopsida</taxon>
        <taxon>Liliopsida</taxon>
        <taxon>Acoraceae</taxon>
        <taxon>Acorus</taxon>
    </lineage>
</organism>
<protein>
    <submittedName>
        <fullName evidence="4">Protein TORNADO 1</fullName>
    </submittedName>
</protein>
<dbReference type="Pfam" id="PF16095">
    <property type="entry name" value="COR-A"/>
    <property type="match status" value="1"/>
</dbReference>
<dbReference type="InterPro" id="IPR027417">
    <property type="entry name" value="P-loop_NTPase"/>
</dbReference>
<evidence type="ECO:0000259" key="2">
    <source>
        <dbReference type="Pfam" id="PF16095"/>
    </source>
</evidence>
<dbReference type="InterPro" id="IPR032171">
    <property type="entry name" value="COR-A"/>
</dbReference>
<dbReference type="InterPro" id="IPR001611">
    <property type="entry name" value="Leu-rich_rpt"/>
</dbReference>
<dbReference type="Pfam" id="PF13516">
    <property type="entry name" value="LRR_6"/>
    <property type="match status" value="3"/>
</dbReference>
<gene>
    <name evidence="4" type="ORF">QJS04_geneDACA005252</name>
</gene>
<evidence type="ECO:0000313" key="5">
    <source>
        <dbReference type="Proteomes" id="UP001179952"/>
    </source>
</evidence>
<keyword evidence="5" id="KW-1185">Reference proteome</keyword>
<evidence type="ECO:0000313" key="4">
    <source>
        <dbReference type="EMBL" id="KAK1269338.1"/>
    </source>
</evidence>
<evidence type="ECO:0000256" key="1">
    <source>
        <dbReference type="ARBA" id="ARBA00022737"/>
    </source>
</evidence>
<dbReference type="SUPFAM" id="SSF52540">
    <property type="entry name" value="P-loop containing nucleoside triphosphate hydrolases"/>
    <property type="match status" value="1"/>
</dbReference>
<name>A0AAV9AY60_ACOGR</name>
<dbReference type="PANTHER" id="PTHR47679:SF1">
    <property type="entry name" value="PROTEIN TORNADO 1"/>
    <property type="match status" value="1"/>
</dbReference>
<proteinExistence type="predicted"/>
<dbReference type="SUPFAM" id="SSF52047">
    <property type="entry name" value="RNI-like"/>
    <property type="match status" value="1"/>
</dbReference>
<reference evidence="4" key="1">
    <citation type="journal article" date="2023" name="Nat. Commun.">
        <title>Diploid and tetraploid genomes of Acorus and the evolution of monocots.</title>
        <authorList>
            <person name="Ma L."/>
            <person name="Liu K.W."/>
            <person name="Li Z."/>
            <person name="Hsiao Y.Y."/>
            <person name="Qi Y."/>
            <person name="Fu T."/>
            <person name="Tang G.D."/>
            <person name="Zhang D."/>
            <person name="Sun W.H."/>
            <person name="Liu D.K."/>
            <person name="Li Y."/>
            <person name="Chen G.Z."/>
            <person name="Liu X.D."/>
            <person name="Liao X.Y."/>
            <person name="Jiang Y.T."/>
            <person name="Yu X."/>
            <person name="Hao Y."/>
            <person name="Huang J."/>
            <person name="Zhao X.W."/>
            <person name="Ke S."/>
            <person name="Chen Y.Y."/>
            <person name="Wu W.L."/>
            <person name="Hsu J.L."/>
            <person name="Lin Y.F."/>
            <person name="Huang M.D."/>
            <person name="Li C.Y."/>
            <person name="Huang L."/>
            <person name="Wang Z.W."/>
            <person name="Zhao X."/>
            <person name="Zhong W.Y."/>
            <person name="Peng D.H."/>
            <person name="Ahmad S."/>
            <person name="Lan S."/>
            <person name="Zhang J.S."/>
            <person name="Tsai W.C."/>
            <person name="Van de Peer Y."/>
            <person name="Liu Z.J."/>
        </authorList>
    </citation>
    <scope>NUCLEOTIDE SEQUENCE</scope>
    <source>
        <strain evidence="4">SCP</strain>
    </source>
</reference>
<accession>A0AAV9AY60</accession>
<comment type="caution">
    <text evidence="4">The sequence shown here is derived from an EMBL/GenBank/DDBJ whole genome shotgun (WGS) entry which is preliminary data.</text>
</comment>
<feature type="domain" description="C-terminal of Roc COR-B" evidence="3">
    <location>
        <begin position="901"/>
        <end position="1042"/>
    </location>
</feature>
<feature type="domain" description="COR" evidence="2">
    <location>
        <begin position="729"/>
        <end position="879"/>
    </location>
</feature>
<dbReference type="Gene3D" id="3.80.10.10">
    <property type="entry name" value="Ribonuclease Inhibitor"/>
    <property type="match status" value="3"/>
</dbReference>
<dbReference type="Pfam" id="PF25497">
    <property type="entry name" value="COR-B"/>
    <property type="match status" value="1"/>
</dbReference>
<dbReference type="InterPro" id="IPR032675">
    <property type="entry name" value="LRR_dom_sf"/>
</dbReference>
<dbReference type="PANTHER" id="PTHR47679">
    <property type="entry name" value="PROTEIN TORNADO 1"/>
    <property type="match status" value="1"/>
</dbReference>
<dbReference type="InterPro" id="IPR057263">
    <property type="entry name" value="COR-B"/>
</dbReference>
<dbReference type="EMBL" id="JAUJYN010000006">
    <property type="protein sequence ID" value="KAK1269338.1"/>
    <property type="molecule type" value="Genomic_DNA"/>
</dbReference>
<evidence type="ECO:0000259" key="3">
    <source>
        <dbReference type="Pfam" id="PF25497"/>
    </source>
</evidence>
<sequence>MATSQNIRDLEWALQTIKSEIMNFHSISIYNSESTSSCYQETENSITINISTTKENIPYFSQLLNTIAQDDLANKPLRNLEFHRLEWDQQQMEILCCLLDKNSNIKQLTFQGNKFDPECLTLFSRMLKGNEGIKELTFSECGIGFLGAELLASALKMNESVEELQIWEDSIGSRGAEELSKMIEANPNLKLLIILDSHPITVSPLVSAVLSRNRSMEVHIWSRDNRGERISKSVELTPENDTLRVYRIDSSGSRRLASALVWNSTIVKLDMTGVRLRSRWAKEFRGAIEHNRSLKHVNLSNTDLKDKSVVYIAAGLFKNCCLEELKLEGNRFGGIGIEHVLCPLSRFFAVQNQANVSLKCITFGGDKAKIGRYGFNAILRLVETNETVVQLGIHDDSSLKSDNMIRIFKSLEKNTTLKYLSLRGCNGIEGDFLLRTILETLEVNPWIEEIELTGTPMEKAGKTEAIYQKLGSNGRLELEQDSINDMEMAAPKTCRIFLCGQEFAVLLAGKTTLCNSIQQNFSSSKLPYIDMIRTLPNPIEQIIRTVGIKIRTFRHDDTKISVWDLDGQQGFHAFHDLIFPGHGSPSFFLIITSLFKKPDNGEKKSPSEIEEEILYWLRFIVSNTKRALSQTILPSISVVFTHFDKITEPIKNMSPYVNSIQRLRERFLGFVEFHPTVFTVDARSSGSVSKLSHHIRKTSNSVIQRVPQVYEVCNELTQILTDWKLTNHKPLMKWNEFSQLCQIKIPALRVQSRHNNLEKVEMKRQAVATSLHRLGDVIFFDELGILVLDCEWFCGEVLGRITMLENKRQASTEKNGFLSRQELEKILKESLRNHILRIGSKVFENLEATDLVKMMLKLELCYEQEPWNPDSLLLVPAILEENKGKLVKWQLSGQECSHIGRTLECDDSSHMFLTPGFFPRLQVHLHNKIFASIQQHSATYSLEKNQISITMNGIHIRVELGSQPGHSIDILACSTKNISEILKLFKHLIIPTIQGLCHGITLKETIIRSECVKELTPARYRKAQSMPVQQLKQALLSVPADSMYDYQHAWNSASEKGKVVLQSGFEFARNLLSDDEFREVLHRRCYDLYHLAAELEVPFENTQHPPPLAANETDRQVESSLTGIAQGVESILQRLRIIEREIKDLKLEIQGLRYYEHTLLAQLHRKLDYLLKFNIQVEERKVPNMFYFVQVENQSKRLVTRLISGMTMLRLHMLCEFRGEKHVVEDQMGCELTQVDNRVVQYVVPYISKFMKLLTFALKIGAHFAVGMGELIPDLSKEVAHLFDSSFIYGAAAMATGAIGATAIGQVGQIRNRGRSRSLEGGQRSWNAQQDVGLAQQWLIDFLKDQKISSGKEIADKFGLWRVRYTDDGRIAWVCQRHRVTRASEVIELPI</sequence>
<keyword evidence="1" id="KW-0677">Repeat</keyword>
<dbReference type="Gene3D" id="3.40.50.300">
    <property type="entry name" value="P-loop containing nucleotide triphosphate hydrolases"/>
    <property type="match status" value="1"/>
</dbReference>
<dbReference type="Proteomes" id="UP001179952">
    <property type="component" value="Unassembled WGS sequence"/>
</dbReference>
<dbReference type="SMART" id="SM00368">
    <property type="entry name" value="LRR_RI"/>
    <property type="match status" value="5"/>
</dbReference>
<reference evidence="4" key="2">
    <citation type="submission" date="2023-06" db="EMBL/GenBank/DDBJ databases">
        <authorList>
            <person name="Ma L."/>
            <person name="Liu K.-W."/>
            <person name="Li Z."/>
            <person name="Hsiao Y.-Y."/>
            <person name="Qi Y."/>
            <person name="Fu T."/>
            <person name="Tang G."/>
            <person name="Zhang D."/>
            <person name="Sun W.-H."/>
            <person name="Liu D.-K."/>
            <person name="Li Y."/>
            <person name="Chen G.-Z."/>
            <person name="Liu X.-D."/>
            <person name="Liao X.-Y."/>
            <person name="Jiang Y.-T."/>
            <person name="Yu X."/>
            <person name="Hao Y."/>
            <person name="Huang J."/>
            <person name="Zhao X.-W."/>
            <person name="Ke S."/>
            <person name="Chen Y.-Y."/>
            <person name="Wu W.-L."/>
            <person name="Hsu J.-L."/>
            <person name="Lin Y.-F."/>
            <person name="Huang M.-D."/>
            <person name="Li C.-Y."/>
            <person name="Huang L."/>
            <person name="Wang Z.-W."/>
            <person name="Zhao X."/>
            <person name="Zhong W.-Y."/>
            <person name="Peng D.-H."/>
            <person name="Ahmad S."/>
            <person name="Lan S."/>
            <person name="Zhang J.-S."/>
            <person name="Tsai W.-C."/>
            <person name="Van De Peer Y."/>
            <person name="Liu Z.-J."/>
        </authorList>
    </citation>
    <scope>NUCLEOTIDE SEQUENCE</scope>
    <source>
        <strain evidence="4">SCP</strain>
        <tissue evidence="4">Leaves</tissue>
    </source>
</reference>